<dbReference type="SUPFAM" id="SSF56281">
    <property type="entry name" value="Metallo-hydrolase/oxidoreductase"/>
    <property type="match status" value="1"/>
</dbReference>
<evidence type="ECO:0000313" key="3">
    <source>
        <dbReference type="Proteomes" id="UP001239445"/>
    </source>
</evidence>
<dbReference type="PANTHER" id="PTHR15032">
    <property type="entry name" value="N-ACYL-PHOSPHATIDYLETHANOLAMINE-HYDROLYZING PHOSPHOLIPASE D"/>
    <property type="match status" value="1"/>
</dbReference>
<dbReference type="Gene3D" id="3.60.15.10">
    <property type="entry name" value="Ribonuclease Z/Hydroxyacylglutathione hydrolase-like"/>
    <property type="match status" value="1"/>
</dbReference>
<sequence length="494" mass="54689">MEPQVPLEIRVQTKSLKKSQLPEHHVVLAPTPGWAASLTSWLPSGQQEPPAGITTFRNPWPSWVKPNLTQIWNNLQWGKDEPNPYVDLATSHLGDLPADAVLLDPSTSPSFLDRAGWPNSISAQAARLLRIEKPDLVFPQNDSVQAKVTWLGHAGILLQLPSLAADSGHSRPLALLFDPIFSMRCSPSQSFGPIRSYRPPCQVSDLPTIDGVFISHNHFDHLDADTIKAVWAENKDTVRFFVPLGNEKWFVEWGIPNDRVIEFDWWDSATLTHPGSSASLKISCTPCQHSSGRAGTDPDAGLWSGWFLEHQRPGKRPYKMFFAGDSGYQFHESPDWPPSPDQGDETTVDEGQYPVCPAFAEIRDRLGSPQLLLLPVSLGATWSFLRSLTPVPDWLNPVPRYSSGIAAATHMPPWDAVRVMNLMTSKEENPPSKPVAIAIHWGTFVTEPVEVLQTLGQLEWACQKQGVRFARSLPDASPSDAHFVALNHGQSVCT</sequence>
<proteinExistence type="predicted"/>
<dbReference type="GO" id="GO:0005737">
    <property type="term" value="C:cytoplasm"/>
    <property type="evidence" value="ECO:0007669"/>
    <property type="project" value="TreeGrafter"/>
</dbReference>
<dbReference type="GO" id="GO:0070292">
    <property type="term" value="P:N-acylphosphatidylethanolamine metabolic process"/>
    <property type="evidence" value="ECO:0007669"/>
    <property type="project" value="TreeGrafter"/>
</dbReference>
<dbReference type="AlphaFoldDB" id="A0AAJ0B5Y6"/>
<dbReference type="GO" id="GO:0070291">
    <property type="term" value="P:N-acylethanolamine metabolic process"/>
    <property type="evidence" value="ECO:0007669"/>
    <property type="project" value="TreeGrafter"/>
</dbReference>
<dbReference type="Pfam" id="PF12706">
    <property type="entry name" value="Lactamase_B_2"/>
    <property type="match status" value="1"/>
</dbReference>
<reference evidence="2" key="1">
    <citation type="submission" date="2023-06" db="EMBL/GenBank/DDBJ databases">
        <title>Genome-scale phylogeny and comparative genomics of the fungal order Sordariales.</title>
        <authorList>
            <consortium name="Lawrence Berkeley National Laboratory"/>
            <person name="Hensen N."/>
            <person name="Bonometti L."/>
            <person name="Westerberg I."/>
            <person name="Brannstrom I.O."/>
            <person name="Guillou S."/>
            <person name="Cros-Aarteil S."/>
            <person name="Calhoun S."/>
            <person name="Haridas S."/>
            <person name="Kuo A."/>
            <person name="Mondo S."/>
            <person name="Pangilinan J."/>
            <person name="Riley R."/>
            <person name="Labutti K."/>
            <person name="Andreopoulos B."/>
            <person name="Lipzen A."/>
            <person name="Chen C."/>
            <person name="Yanf M."/>
            <person name="Daum C."/>
            <person name="Ng V."/>
            <person name="Clum A."/>
            <person name="Steindorff A."/>
            <person name="Ohm R."/>
            <person name="Martin F."/>
            <person name="Silar P."/>
            <person name="Natvig D."/>
            <person name="Lalanne C."/>
            <person name="Gautier V."/>
            <person name="Ament-Velasquez S.L."/>
            <person name="Kruys A."/>
            <person name="Hutchinson M.I."/>
            <person name="Powell A.J."/>
            <person name="Barry K."/>
            <person name="Miller A.N."/>
            <person name="Grigoriev I.V."/>
            <person name="Debuchy R."/>
            <person name="Gladieux P."/>
            <person name="Thoren M.H."/>
            <person name="Johannesson H."/>
        </authorList>
    </citation>
    <scope>NUCLEOTIDE SEQUENCE</scope>
    <source>
        <strain evidence="2">PSN4</strain>
    </source>
</reference>
<dbReference type="Proteomes" id="UP001239445">
    <property type="component" value="Unassembled WGS sequence"/>
</dbReference>
<evidence type="ECO:0000313" key="2">
    <source>
        <dbReference type="EMBL" id="KAK1752300.1"/>
    </source>
</evidence>
<evidence type="ECO:0000259" key="1">
    <source>
        <dbReference type="Pfam" id="PF12706"/>
    </source>
</evidence>
<dbReference type="EMBL" id="MU839840">
    <property type="protein sequence ID" value="KAK1752300.1"/>
    <property type="molecule type" value="Genomic_DNA"/>
</dbReference>
<dbReference type="PANTHER" id="PTHR15032:SF27">
    <property type="entry name" value="N-ACYL-PHOSPHATIDYLETHANOLAMINE-HYDROLYZING PHOSPHOLIPASE D"/>
    <property type="match status" value="1"/>
</dbReference>
<feature type="domain" description="Metallo-beta-lactamase" evidence="1">
    <location>
        <begin position="175"/>
        <end position="328"/>
    </location>
</feature>
<dbReference type="InterPro" id="IPR036866">
    <property type="entry name" value="RibonucZ/Hydroxyglut_hydro"/>
</dbReference>
<comment type="caution">
    <text evidence="2">The sequence shown here is derived from an EMBL/GenBank/DDBJ whole genome shotgun (WGS) entry which is preliminary data.</text>
</comment>
<name>A0AAJ0B5Y6_9PEZI</name>
<keyword evidence="3" id="KW-1185">Reference proteome</keyword>
<gene>
    <name evidence="2" type="ORF">QBC47DRAFT_405506</name>
</gene>
<dbReference type="InterPro" id="IPR001279">
    <property type="entry name" value="Metallo-B-lactamas"/>
</dbReference>
<accession>A0AAJ0B5Y6</accession>
<organism evidence="2 3">
    <name type="scientific">Echria macrotheca</name>
    <dbReference type="NCBI Taxonomy" id="438768"/>
    <lineage>
        <taxon>Eukaryota</taxon>
        <taxon>Fungi</taxon>
        <taxon>Dikarya</taxon>
        <taxon>Ascomycota</taxon>
        <taxon>Pezizomycotina</taxon>
        <taxon>Sordariomycetes</taxon>
        <taxon>Sordariomycetidae</taxon>
        <taxon>Sordariales</taxon>
        <taxon>Schizotheciaceae</taxon>
        <taxon>Echria</taxon>
    </lineage>
</organism>
<dbReference type="GO" id="GO:0070290">
    <property type="term" value="F:N-acylphosphatidylethanolamine-specific phospholipase D activity"/>
    <property type="evidence" value="ECO:0007669"/>
    <property type="project" value="TreeGrafter"/>
</dbReference>
<protein>
    <submittedName>
        <fullName evidence="2">N-acyl-phosphatidylethanolamine-hydrolyzing phospholipase</fullName>
    </submittedName>
</protein>